<evidence type="ECO:0000313" key="1">
    <source>
        <dbReference type="EMBL" id="OHT17656.1"/>
    </source>
</evidence>
<dbReference type="GeneID" id="94824515"/>
<evidence type="ECO:0000313" key="2">
    <source>
        <dbReference type="Proteomes" id="UP000179807"/>
    </source>
</evidence>
<gene>
    <name evidence="1" type="ORF">TRFO_00942</name>
</gene>
<dbReference type="Proteomes" id="UP000179807">
    <property type="component" value="Unassembled WGS sequence"/>
</dbReference>
<comment type="caution">
    <text evidence="1">The sequence shown here is derived from an EMBL/GenBank/DDBJ whole genome shotgun (WGS) entry which is preliminary data.</text>
</comment>
<accession>A0A1J4L3K2</accession>
<keyword evidence="2" id="KW-1185">Reference proteome</keyword>
<sequence>MKIHSNFNQPDFRHFLSMRRSNRFEVEDNESNIDTLLAARRLAQCCPTSLSVDDFKSQSREKQAKIEYIPPSPKVEIEQTGQSAFKLGIPSAKHRFGFLLTDIKPIEQAKNQKSASTSSFKMKYELPNVRKVNTPVKSIKPLMVVSFSTTALSAADRGEVVLPANGESLLQRTSSS</sequence>
<reference evidence="1" key="1">
    <citation type="submission" date="2016-10" db="EMBL/GenBank/DDBJ databases">
        <authorList>
            <person name="Benchimol M."/>
            <person name="Almeida L.G."/>
            <person name="Vasconcelos A.T."/>
            <person name="Perreira-Neves A."/>
            <person name="Rosa I.A."/>
            <person name="Tasca T."/>
            <person name="Bogo M.R."/>
            <person name="de Souza W."/>
        </authorList>
    </citation>
    <scope>NUCLEOTIDE SEQUENCE [LARGE SCALE GENOMIC DNA]</scope>
    <source>
        <strain evidence="1">K</strain>
    </source>
</reference>
<dbReference type="OrthoDB" id="10562162at2759"/>
<organism evidence="1 2">
    <name type="scientific">Tritrichomonas foetus</name>
    <dbReference type="NCBI Taxonomy" id="1144522"/>
    <lineage>
        <taxon>Eukaryota</taxon>
        <taxon>Metamonada</taxon>
        <taxon>Parabasalia</taxon>
        <taxon>Tritrichomonadida</taxon>
        <taxon>Tritrichomonadidae</taxon>
        <taxon>Tritrichomonas</taxon>
    </lineage>
</organism>
<protein>
    <submittedName>
        <fullName evidence="1">Uncharacterized protein</fullName>
    </submittedName>
</protein>
<dbReference type="AlphaFoldDB" id="A0A1J4L3K2"/>
<name>A0A1J4L3K2_9EUKA</name>
<dbReference type="VEuPathDB" id="TrichDB:TRFO_00942"/>
<dbReference type="EMBL" id="MLAK01000001">
    <property type="protein sequence ID" value="OHT17656.1"/>
    <property type="molecule type" value="Genomic_DNA"/>
</dbReference>
<dbReference type="RefSeq" id="XP_068370792.1">
    <property type="nucleotide sequence ID" value="XM_068489811.1"/>
</dbReference>
<proteinExistence type="predicted"/>